<dbReference type="InterPro" id="IPR011944">
    <property type="entry name" value="Steroid_delta5-4_isomerase"/>
</dbReference>
<evidence type="ECO:0000313" key="2">
    <source>
        <dbReference type="EMBL" id="SEP45614.1"/>
    </source>
</evidence>
<accession>A0A1H8Y013</accession>
<dbReference type="EMBL" id="FOEF01000010">
    <property type="protein sequence ID" value="SEP45614.1"/>
    <property type="molecule type" value="Genomic_DNA"/>
</dbReference>
<dbReference type="NCBIfam" id="TIGR02246">
    <property type="entry name" value="SgcJ/EcaC family oxidoreductase"/>
    <property type="match status" value="1"/>
</dbReference>
<protein>
    <recommendedName>
        <fullName evidence="1">DUF4440 domain-containing protein</fullName>
    </recommendedName>
</protein>
<dbReference type="InterPro" id="IPR027843">
    <property type="entry name" value="DUF4440"/>
</dbReference>
<dbReference type="STRING" id="394193.SAMN04489732_11083"/>
<feature type="domain" description="DUF4440" evidence="1">
    <location>
        <begin position="8"/>
        <end position="121"/>
    </location>
</feature>
<evidence type="ECO:0000259" key="1">
    <source>
        <dbReference type="Pfam" id="PF14534"/>
    </source>
</evidence>
<sequence>MTDREEVLAVLGRLNDAWNAGDAAAYGRLFTEDADYVTFFGMQFPGRELIESSHRALFEGPLRGSKLVNGYGEARVRFPSKDVAIVVSGGGSSLSGGDVVEEGREVTVTFVLVRGDEGWLITAFQNTRVSDPRAA</sequence>
<evidence type="ECO:0000313" key="3">
    <source>
        <dbReference type="Proteomes" id="UP000198582"/>
    </source>
</evidence>
<dbReference type="InterPro" id="IPR032710">
    <property type="entry name" value="NTF2-like_dom_sf"/>
</dbReference>
<organism evidence="2 3">
    <name type="scientific">Amycolatopsis saalfeldensis</name>
    <dbReference type="NCBI Taxonomy" id="394193"/>
    <lineage>
        <taxon>Bacteria</taxon>
        <taxon>Bacillati</taxon>
        <taxon>Actinomycetota</taxon>
        <taxon>Actinomycetes</taxon>
        <taxon>Pseudonocardiales</taxon>
        <taxon>Pseudonocardiaceae</taxon>
        <taxon>Amycolatopsis</taxon>
    </lineage>
</organism>
<dbReference type="RefSeq" id="WP_091619328.1">
    <property type="nucleotide sequence ID" value="NZ_FOEF01000010.1"/>
</dbReference>
<dbReference type="OrthoDB" id="582247at2"/>
<dbReference type="AlphaFoldDB" id="A0A1H8Y013"/>
<name>A0A1H8Y013_9PSEU</name>
<dbReference type="Pfam" id="PF14534">
    <property type="entry name" value="DUF4440"/>
    <property type="match status" value="1"/>
</dbReference>
<dbReference type="SUPFAM" id="SSF54427">
    <property type="entry name" value="NTF2-like"/>
    <property type="match status" value="1"/>
</dbReference>
<proteinExistence type="predicted"/>
<keyword evidence="3" id="KW-1185">Reference proteome</keyword>
<dbReference type="Gene3D" id="3.10.450.50">
    <property type="match status" value="1"/>
</dbReference>
<gene>
    <name evidence="2" type="ORF">SAMN04489732_11083</name>
</gene>
<dbReference type="Proteomes" id="UP000198582">
    <property type="component" value="Unassembled WGS sequence"/>
</dbReference>
<reference evidence="2 3" key="1">
    <citation type="submission" date="2016-10" db="EMBL/GenBank/DDBJ databases">
        <authorList>
            <person name="de Groot N.N."/>
        </authorList>
    </citation>
    <scope>NUCLEOTIDE SEQUENCE [LARGE SCALE GENOMIC DNA]</scope>
    <source>
        <strain evidence="2 3">DSM 44993</strain>
    </source>
</reference>